<protein>
    <submittedName>
        <fullName evidence="2">Uncharacterized protein</fullName>
    </submittedName>
</protein>
<keyword evidence="1" id="KW-0472">Membrane</keyword>
<feature type="transmembrane region" description="Helical" evidence="1">
    <location>
        <begin position="30"/>
        <end position="50"/>
    </location>
</feature>
<evidence type="ECO:0000313" key="2">
    <source>
        <dbReference type="EMBL" id="MEX1670070.1"/>
    </source>
</evidence>
<feature type="transmembrane region" description="Helical" evidence="1">
    <location>
        <begin position="123"/>
        <end position="144"/>
    </location>
</feature>
<accession>A0ABV3U9D7</accession>
<reference evidence="2 3" key="1">
    <citation type="journal article" date="2011" name="Int. J. Syst. Evol. Microbiol.">
        <title>Zhongshania antarctica gen. nov., sp. nov. and Zhongshania guokunii sp. nov., gammaproteobacteria respectively isolated from coastal attached (fast) ice and surface seawater of the Antarctic.</title>
        <authorList>
            <person name="Li H.J."/>
            <person name="Zhang X.Y."/>
            <person name="Chen C.X."/>
            <person name="Zhang Y.J."/>
            <person name="Gao Z.M."/>
            <person name="Yu Y."/>
            <person name="Chen X.L."/>
            <person name="Chen B."/>
            <person name="Zhang Y.Z."/>
        </authorList>
    </citation>
    <scope>NUCLEOTIDE SEQUENCE [LARGE SCALE GENOMIC DNA]</scope>
    <source>
        <strain evidence="2 3">ZS6-22T</strain>
    </source>
</reference>
<sequence>MSIVSVVITELRELGEGYFLLRTVRVLRSYFVNLKGGKLILWCYLLWYLSNVYMCFDGSPKIWVNALGISAIIGLGLMLSVGRSADPWQNFRLFLMPFCVSSFSALIKGRDYLFVFSPVPRELLTAIGCCLIFVAFIMLLKYCYRPDNIVPESPEK</sequence>
<organism evidence="2 3">
    <name type="scientific">Zhongshania guokunii</name>
    <dbReference type="NCBI Taxonomy" id="641783"/>
    <lineage>
        <taxon>Bacteria</taxon>
        <taxon>Pseudomonadati</taxon>
        <taxon>Pseudomonadota</taxon>
        <taxon>Gammaproteobacteria</taxon>
        <taxon>Cellvibrionales</taxon>
        <taxon>Spongiibacteraceae</taxon>
        <taxon>Zhongshania</taxon>
    </lineage>
</organism>
<evidence type="ECO:0000313" key="3">
    <source>
        <dbReference type="Proteomes" id="UP001557485"/>
    </source>
</evidence>
<keyword evidence="3" id="KW-1185">Reference proteome</keyword>
<gene>
    <name evidence="2" type="ORF">AB4876_14205</name>
</gene>
<evidence type="ECO:0000256" key="1">
    <source>
        <dbReference type="SAM" id="Phobius"/>
    </source>
</evidence>
<dbReference type="RefSeq" id="WP_368382437.1">
    <property type="nucleotide sequence ID" value="NZ_JBFRYA010000013.1"/>
</dbReference>
<dbReference type="Proteomes" id="UP001557485">
    <property type="component" value="Unassembled WGS sequence"/>
</dbReference>
<dbReference type="EMBL" id="JBFRYA010000013">
    <property type="protein sequence ID" value="MEX1670070.1"/>
    <property type="molecule type" value="Genomic_DNA"/>
</dbReference>
<feature type="transmembrane region" description="Helical" evidence="1">
    <location>
        <begin position="93"/>
        <end position="111"/>
    </location>
</feature>
<keyword evidence="1" id="KW-0812">Transmembrane</keyword>
<comment type="caution">
    <text evidence="2">The sequence shown here is derived from an EMBL/GenBank/DDBJ whole genome shotgun (WGS) entry which is preliminary data.</text>
</comment>
<name>A0ABV3U9D7_9GAMM</name>
<proteinExistence type="predicted"/>
<keyword evidence="1" id="KW-1133">Transmembrane helix</keyword>
<feature type="transmembrane region" description="Helical" evidence="1">
    <location>
        <begin position="62"/>
        <end position="81"/>
    </location>
</feature>